<dbReference type="PANTHER" id="PTHR43133">
    <property type="entry name" value="RNA POLYMERASE ECF-TYPE SIGMA FACTO"/>
    <property type="match status" value="1"/>
</dbReference>
<dbReference type="GO" id="GO:0016987">
    <property type="term" value="F:sigma factor activity"/>
    <property type="evidence" value="ECO:0007669"/>
    <property type="project" value="UniProtKB-KW"/>
</dbReference>
<evidence type="ECO:0000256" key="4">
    <source>
        <dbReference type="ARBA" id="ARBA00023163"/>
    </source>
</evidence>
<dbReference type="Pfam" id="PF08281">
    <property type="entry name" value="Sigma70_r4_2"/>
    <property type="match status" value="1"/>
</dbReference>
<evidence type="ECO:0000256" key="3">
    <source>
        <dbReference type="ARBA" id="ARBA00023082"/>
    </source>
</evidence>
<evidence type="ECO:0000256" key="1">
    <source>
        <dbReference type="ARBA" id="ARBA00010641"/>
    </source>
</evidence>
<comment type="caution">
    <text evidence="7">The sequence shown here is derived from an EMBL/GenBank/DDBJ whole genome shotgun (WGS) entry which is preliminary data.</text>
</comment>
<dbReference type="Gene3D" id="1.10.10.10">
    <property type="entry name" value="Winged helix-like DNA-binding domain superfamily/Winged helix DNA-binding domain"/>
    <property type="match status" value="1"/>
</dbReference>
<dbReference type="InterPro" id="IPR013325">
    <property type="entry name" value="RNA_pol_sigma_r2"/>
</dbReference>
<name>A0A317PT60_9HYPH</name>
<dbReference type="NCBIfam" id="NF009167">
    <property type="entry name" value="PRK12514.1"/>
    <property type="match status" value="1"/>
</dbReference>
<dbReference type="InterPro" id="IPR007627">
    <property type="entry name" value="RNA_pol_sigma70_r2"/>
</dbReference>
<evidence type="ECO:0000313" key="8">
    <source>
        <dbReference type="Proteomes" id="UP000246352"/>
    </source>
</evidence>
<proteinExistence type="inferred from homology"/>
<dbReference type="GO" id="GO:0006352">
    <property type="term" value="P:DNA-templated transcription initiation"/>
    <property type="evidence" value="ECO:0007669"/>
    <property type="project" value="InterPro"/>
</dbReference>
<dbReference type="InterPro" id="IPR013324">
    <property type="entry name" value="RNA_pol_sigma_r3/r4-like"/>
</dbReference>
<dbReference type="InterPro" id="IPR014284">
    <property type="entry name" value="RNA_pol_sigma-70_dom"/>
</dbReference>
<gene>
    <name evidence="7" type="ORF">DFR52_102669</name>
</gene>
<reference evidence="7 8" key="1">
    <citation type="submission" date="2018-05" db="EMBL/GenBank/DDBJ databases">
        <title>Genomic Encyclopedia of Type Strains, Phase IV (KMG-IV): sequencing the most valuable type-strain genomes for metagenomic binning, comparative biology and taxonomic classification.</title>
        <authorList>
            <person name="Goeker M."/>
        </authorList>
    </citation>
    <scope>NUCLEOTIDE SEQUENCE [LARGE SCALE GENOMIC DNA]</scope>
    <source>
        <strain evidence="7 8">DSM 16791</strain>
    </source>
</reference>
<dbReference type="Proteomes" id="UP000246352">
    <property type="component" value="Unassembled WGS sequence"/>
</dbReference>
<evidence type="ECO:0000259" key="5">
    <source>
        <dbReference type="Pfam" id="PF04542"/>
    </source>
</evidence>
<sequence length="185" mass="20903">MAMANTDTNDDYNMLLSRVALGDRKAFSQLYKSTSPKLFGVCLRILRDRAQAEDALQEIYVKIWRRAGGFATDRASPMAWLVTIARNHSIDVVRARRPATVDIDEEFSLADPGPNPESHALNRSDGRQIENCLGELEADRAQAVVAAYVEGSSYHELAEKYAVPLNTMRTWLRRSLLKLKECMER</sequence>
<feature type="domain" description="RNA polymerase sigma factor 70 region 4 type 2" evidence="6">
    <location>
        <begin position="127"/>
        <end position="179"/>
    </location>
</feature>
<organism evidence="7 8">
    <name type="scientific">Hoeflea marina</name>
    <dbReference type="NCBI Taxonomy" id="274592"/>
    <lineage>
        <taxon>Bacteria</taxon>
        <taxon>Pseudomonadati</taxon>
        <taxon>Pseudomonadota</taxon>
        <taxon>Alphaproteobacteria</taxon>
        <taxon>Hyphomicrobiales</taxon>
        <taxon>Rhizobiaceae</taxon>
        <taxon>Hoeflea</taxon>
    </lineage>
</organism>
<dbReference type="InterPro" id="IPR036388">
    <property type="entry name" value="WH-like_DNA-bd_sf"/>
</dbReference>
<dbReference type="GO" id="GO:0003677">
    <property type="term" value="F:DNA binding"/>
    <property type="evidence" value="ECO:0007669"/>
    <property type="project" value="InterPro"/>
</dbReference>
<dbReference type="NCBIfam" id="TIGR02937">
    <property type="entry name" value="sigma70-ECF"/>
    <property type="match status" value="1"/>
</dbReference>
<dbReference type="SUPFAM" id="SSF88659">
    <property type="entry name" value="Sigma3 and sigma4 domains of RNA polymerase sigma factors"/>
    <property type="match status" value="1"/>
</dbReference>
<feature type="domain" description="RNA polymerase sigma-70 region 2" evidence="5">
    <location>
        <begin position="30"/>
        <end position="97"/>
    </location>
</feature>
<dbReference type="SUPFAM" id="SSF88946">
    <property type="entry name" value="Sigma2 domain of RNA polymerase sigma factors"/>
    <property type="match status" value="1"/>
</dbReference>
<keyword evidence="2" id="KW-0805">Transcription regulation</keyword>
<keyword evidence="3" id="KW-0731">Sigma factor</keyword>
<dbReference type="AlphaFoldDB" id="A0A317PT60"/>
<dbReference type="InterPro" id="IPR013249">
    <property type="entry name" value="RNA_pol_sigma70_r4_t2"/>
</dbReference>
<dbReference type="Gene3D" id="1.10.1740.10">
    <property type="match status" value="1"/>
</dbReference>
<dbReference type="EMBL" id="QGTR01000002">
    <property type="protein sequence ID" value="PWW02004.1"/>
    <property type="molecule type" value="Genomic_DNA"/>
</dbReference>
<protein>
    <submittedName>
        <fullName evidence="7">RNA polymerase sigma-70 factor (ECF subfamily)</fullName>
    </submittedName>
</protein>
<evidence type="ECO:0000259" key="6">
    <source>
        <dbReference type="Pfam" id="PF08281"/>
    </source>
</evidence>
<accession>A0A317PT60</accession>
<comment type="similarity">
    <text evidence="1">Belongs to the sigma-70 factor family. ECF subfamily.</text>
</comment>
<dbReference type="Pfam" id="PF04542">
    <property type="entry name" value="Sigma70_r2"/>
    <property type="match status" value="1"/>
</dbReference>
<evidence type="ECO:0000256" key="2">
    <source>
        <dbReference type="ARBA" id="ARBA00023015"/>
    </source>
</evidence>
<dbReference type="PANTHER" id="PTHR43133:SF62">
    <property type="entry name" value="RNA POLYMERASE SIGMA FACTOR SIGZ"/>
    <property type="match status" value="1"/>
</dbReference>
<keyword evidence="8" id="KW-1185">Reference proteome</keyword>
<evidence type="ECO:0000313" key="7">
    <source>
        <dbReference type="EMBL" id="PWW02004.1"/>
    </source>
</evidence>
<dbReference type="InterPro" id="IPR039425">
    <property type="entry name" value="RNA_pol_sigma-70-like"/>
</dbReference>
<keyword evidence="4" id="KW-0804">Transcription</keyword>